<dbReference type="GO" id="GO:0052699">
    <property type="term" value="P:ergothioneine biosynthetic process"/>
    <property type="evidence" value="ECO:0007669"/>
    <property type="project" value="InterPro"/>
</dbReference>
<dbReference type="CDD" id="cd01908">
    <property type="entry name" value="YafJ"/>
    <property type="match status" value="1"/>
</dbReference>
<sequence length="263" mass="29281">MCRLLGYLGPSVRLDTLLLKPEHSLIAQSYQPREMTAGLLNADGFGLGWYHPEQPIAPCIYRNTTPIWSDQNLTNLAHYVESGCMLAYVRSATVGQSVQLSNCQPYRQGQLLGIHNGFIDQFRSTLYRKLRSHLSDRCYQTIEGTTDSEHIFALVCHELEQTPDLPLQSALTATLKRITNWAAAANISVSLNIVLSDGQSLVASRYAYPNPPPSLYWVQDDLSLPSGVLIASEPTFENKHWTAVAENSLVVVTPDQEVYTETV</sequence>
<dbReference type="PROSITE" id="PS51278">
    <property type="entry name" value="GATASE_TYPE_2"/>
    <property type="match status" value="1"/>
</dbReference>
<dbReference type="InterPro" id="IPR029055">
    <property type="entry name" value="Ntn_hydrolases_N"/>
</dbReference>
<evidence type="ECO:0000259" key="2">
    <source>
        <dbReference type="PROSITE" id="PS51278"/>
    </source>
</evidence>
<dbReference type="PANTHER" id="PTHR43187:SF1">
    <property type="entry name" value="GLUTAMINE AMIDOTRANSFERASE DUG3-RELATED"/>
    <property type="match status" value="1"/>
</dbReference>
<proteinExistence type="predicted"/>
<feature type="domain" description="Glutamine amidotransferase type-2" evidence="2">
    <location>
        <begin position="2"/>
        <end position="263"/>
    </location>
</feature>
<accession>A0A2W1JZH4</accession>
<name>A0A2W1JZH4_9CYAN</name>
<evidence type="ECO:0000313" key="4">
    <source>
        <dbReference type="Proteomes" id="UP000248857"/>
    </source>
</evidence>
<dbReference type="AlphaFoldDB" id="A0A2W1JZH4"/>
<evidence type="ECO:0000256" key="1">
    <source>
        <dbReference type="ARBA" id="ARBA00022962"/>
    </source>
</evidence>
<organism evidence="3 4">
    <name type="scientific">Acaryochloris thomasi RCC1774</name>
    <dbReference type="NCBI Taxonomy" id="1764569"/>
    <lineage>
        <taxon>Bacteria</taxon>
        <taxon>Bacillati</taxon>
        <taxon>Cyanobacteriota</taxon>
        <taxon>Cyanophyceae</taxon>
        <taxon>Acaryochloridales</taxon>
        <taxon>Acaryochloridaceae</taxon>
        <taxon>Acaryochloris</taxon>
        <taxon>Acaryochloris thomasi</taxon>
    </lineage>
</organism>
<protein>
    <submittedName>
        <fullName evidence="3">Gamma-glutamyl-hercynylcysteine sulfoxide hydrolase</fullName>
        <ecNumber evidence="3">3.5.1.118</ecNumber>
    </submittedName>
</protein>
<keyword evidence="1" id="KW-0315">Glutamine amidotransferase</keyword>
<dbReference type="GO" id="GO:0016787">
    <property type="term" value="F:hydrolase activity"/>
    <property type="evidence" value="ECO:0007669"/>
    <property type="project" value="UniProtKB-KW"/>
</dbReference>
<gene>
    <name evidence="3" type="primary">egtC_1</name>
    <name evidence="3" type="ORF">C1752_01757</name>
</gene>
<dbReference type="NCBIfam" id="TIGR03442">
    <property type="entry name" value="ergothioneine biosynthesis protein EgtC"/>
    <property type="match status" value="1"/>
</dbReference>
<keyword evidence="3" id="KW-0378">Hydrolase</keyword>
<evidence type="ECO:0000313" key="3">
    <source>
        <dbReference type="EMBL" id="PZD73861.1"/>
    </source>
</evidence>
<dbReference type="PANTHER" id="PTHR43187">
    <property type="entry name" value="GLUTAMINE AMIDOTRANSFERASE DUG3-RELATED"/>
    <property type="match status" value="1"/>
</dbReference>
<dbReference type="InterPro" id="IPR026869">
    <property type="entry name" value="EgtC-like"/>
</dbReference>
<dbReference type="EC" id="3.5.1.118" evidence="3"/>
<dbReference type="SUPFAM" id="SSF56235">
    <property type="entry name" value="N-terminal nucleophile aminohydrolases (Ntn hydrolases)"/>
    <property type="match status" value="1"/>
</dbReference>
<keyword evidence="4" id="KW-1185">Reference proteome</keyword>
<dbReference type="Pfam" id="PF13230">
    <property type="entry name" value="GATase_4"/>
    <property type="match status" value="1"/>
</dbReference>
<dbReference type="RefSeq" id="WP_110985713.1">
    <property type="nucleotide sequence ID" value="NZ_CAWNWM010000004.1"/>
</dbReference>
<dbReference type="Gene3D" id="3.60.20.10">
    <property type="entry name" value="Glutamine Phosphoribosylpyrophosphate, subunit 1, domain 1"/>
    <property type="match status" value="1"/>
</dbReference>
<dbReference type="Proteomes" id="UP000248857">
    <property type="component" value="Unassembled WGS sequence"/>
</dbReference>
<dbReference type="InterPro" id="IPR052373">
    <property type="entry name" value="Gamma-glu_amide_hydrolase"/>
</dbReference>
<comment type="caution">
    <text evidence="3">The sequence shown here is derived from an EMBL/GenBank/DDBJ whole genome shotgun (WGS) entry which is preliminary data.</text>
</comment>
<dbReference type="OrthoDB" id="9804310at2"/>
<reference evidence="3 4" key="1">
    <citation type="journal article" date="2018" name="Sci. Rep.">
        <title>A novel species of the marine cyanobacterium Acaryochloris with a unique pigment content and lifestyle.</title>
        <authorList>
            <person name="Partensky F."/>
            <person name="Six C."/>
            <person name="Ratin M."/>
            <person name="Garczarek L."/>
            <person name="Vaulot D."/>
            <person name="Probert I."/>
            <person name="Calteau A."/>
            <person name="Gourvil P."/>
            <person name="Marie D."/>
            <person name="Grebert T."/>
            <person name="Bouchier C."/>
            <person name="Le Panse S."/>
            <person name="Gachenot M."/>
            <person name="Rodriguez F."/>
            <person name="Garrido J.L."/>
        </authorList>
    </citation>
    <scope>NUCLEOTIDE SEQUENCE [LARGE SCALE GENOMIC DNA]</scope>
    <source>
        <strain evidence="3 4">RCC1774</strain>
    </source>
</reference>
<dbReference type="InterPro" id="IPR017808">
    <property type="entry name" value="EgtC"/>
</dbReference>
<dbReference type="EMBL" id="PQWO01000004">
    <property type="protein sequence ID" value="PZD73861.1"/>
    <property type="molecule type" value="Genomic_DNA"/>
</dbReference>
<dbReference type="InterPro" id="IPR017932">
    <property type="entry name" value="GATase_2_dom"/>
</dbReference>